<proteinExistence type="predicted"/>
<dbReference type="EMBL" id="STGV01000003">
    <property type="protein sequence ID" value="THV23420.1"/>
    <property type="molecule type" value="Genomic_DNA"/>
</dbReference>
<dbReference type="InterPro" id="IPR036501">
    <property type="entry name" value="Inhibitor_vert_lysozyme_sf"/>
</dbReference>
<comment type="caution">
    <text evidence="2">The sequence shown here is derived from an EMBL/GenBank/DDBJ whole genome shotgun (WGS) entry which is preliminary data.</text>
</comment>
<dbReference type="SUPFAM" id="SSF89872">
    <property type="entry name" value="Inhibitor of vertebrate lysozyme, Ivy"/>
    <property type="match status" value="1"/>
</dbReference>
<dbReference type="AlphaFoldDB" id="A0A4S8P063"/>
<organism evidence="2 3">
    <name type="scientific">Peteryoungia ipomoeae</name>
    <dbReference type="NCBI Taxonomy" id="1210932"/>
    <lineage>
        <taxon>Bacteria</taxon>
        <taxon>Pseudomonadati</taxon>
        <taxon>Pseudomonadota</taxon>
        <taxon>Alphaproteobacteria</taxon>
        <taxon>Hyphomicrobiales</taxon>
        <taxon>Rhizobiaceae</taxon>
        <taxon>Peteryoungia</taxon>
    </lineage>
</organism>
<dbReference type="Proteomes" id="UP000308828">
    <property type="component" value="Unassembled WGS sequence"/>
</dbReference>
<keyword evidence="3" id="KW-1185">Reference proteome</keyword>
<accession>A0A4S8P063</accession>
<evidence type="ECO:0000313" key="3">
    <source>
        <dbReference type="Proteomes" id="UP000308828"/>
    </source>
</evidence>
<dbReference type="Pfam" id="PF08816">
    <property type="entry name" value="Ivy"/>
    <property type="match status" value="1"/>
</dbReference>
<feature type="chain" id="PRO_5020335906" description="Inhibitor of vertebrate lysozyme (Ivy)" evidence="1">
    <location>
        <begin position="21"/>
        <end position="139"/>
    </location>
</feature>
<dbReference type="Gene3D" id="3.40.1420.10">
    <property type="entry name" value="Inhibitor of vertebrate lysozyme"/>
    <property type="match status" value="1"/>
</dbReference>
<feature type="signal peptide" evidence="1">
    <location>
        <begin position="1"/>
        <end position="20"/>
    </location>
</feature>
<protein>
    <recommendedName>
        <fullName evidence="4">Inhibitor of vertebrate lysozyme (Ivy)</fullName>
    </recommendedName>
</protein>
<sequence length="139" mass="15460">MHKALLIASVLAWLITPAFAQTSPPALSGNYLPQVLASSEAHRESLERLIAGKPGLPYWIRSLTRQSRYVALASEEVTVRAKPMQLFRACEAGRCEASWLRILYSADGKRGLLYIFDDKLGIKIFGDPLPEELSFLTRG</sequence>
<evidence type="ECO:0008006" key="4">
    <source>
        <dbReference type="Google" id="ProtNLM"/>
    </source>
</evidence>
<name>A0A4S8P063_9HYPH</name>
<evidence type="ECO:0000313" key="2">
    <source>
        <dbReference type="EMBL" id="THV23420.1"/>
    </source>
</evidence>
<reference evidence="2 3" key="1">
    <citation type="submission" date="2019-04" db="EMBL/GenBank/DDBJ databases">
        <title>Genome sequence of strain shin9-1.</title>
        <authorList>
            <person name="Gao J."/>
            <person name="Sun J."/>
        </authorList>
    </citation>
    <scope>NUCLEOTIDE SEQUENCE [LARGE SCALE GENOMIC DNA]</scope>
    <source>
        <strain evidence="3">shin9-1</strain>
    </source>
</reference>
<evidence type="ECO:0000256" key="1">
    <source>
        <dbReference type="SAM" id="SignalP"/>
    </source>
</evidence>
<dbReference type="OrthoDB" id="8365205at2"/>
<gene>
    <name evidence="2" type="ORF">FAA97_10780</name>
</gene>
<keyword evidence="1" id="KW-0732">Signal</keyword>